<feature type="domain" description="HD-GYP" evidence="4">
    <location>
        <begin position="171"/>
        <end position="366"/>
    </location>
</feature>
<evidence type="ECO:0000313" key="6">
    <source>
        <dbReference type="Proteomes" id="UP001180081"/>
    </source>
</evidence>
<dbReference type="CDD" id="cd00088">
    <property type="entry name" value="HPT"/>
    <property type="match status" value="1"/>
</dbReference>
<dbReference type="SMART" id="SM00073">
    <property type="entry name" value="HPT"/>
    <property type="match status" value="1"/>
</dbReference>
<sequence>MDSSQVNFELLQDVMTELGDRLPLLEDDMHQLVRFRENPDLVASAFRHVHSIKGDFAYCGAEPIADFVHRLENVLQALRERRILCTPLIAEAVLQSLDRVRDMALTLQRTRHFDDTPLTGLLASIDELSEATSQGRADQAARHVLLAAHNPGELLQAPSRWDDSASTPIPLAENNPALLLGQQLAQALALRYPAWQRRVPTQLEIVLSLNRHYPQPVAEGPLTLAVYWHDVGMLALPNGFFAAPPKPKDEPWDSWILHPELAAQWLLAADPACTEAATIVRQHHQWTDGRGFPLRSGPGGLHPGAQMLACADMFYDMVAGLDGEEYRRGALRAVFDIHGGLDTRFDALLINAFQAVAHGWTQPVRC</sequence>
<comment type="caution">
    <text evidence="5">The sequence shown here is derived from an EMBL/GenBank/DDBJ whole genome shotgun (WGS) entry which is preliminary data.</text>
</comment>
<organism evidence="5 6">
    <name type="scientific">Chitinimonas viridis</name>
    <dbReference type="NCBI Taxonomy" id="664880"/>
    <lineage>
        <taxon>Bacteria</taxon>
        <taxon>Pseudomonadati</taxon>
        <taxon>Pseudomonadota</taxon>
        <taxon>Betaproteobacteria</taxon>
        <taxon>Neisseriales</taxon>
        <taxon>Chitinibacteraceae</taxon>
        <taxon>Chitinimonas</taxon>
    </lineage>
</organism>
<dbReference type="Proteomes" id="UP001180081">
    <property type="component" value="Unassembled WGS sequence"/>
</dbReference>
<feature type="domain" description="HPt" evidence="3">
    <location>
        <begin position="3"/>
        <end position="111"/>
    </location>
</feature>
<dbReference type="PANTHER" id="PTHR43395">
    <property type="entry name" value="SENSOR HISTIDINE KINASE CHEA"/>
    <property type="match status" value="1"/>
</dbReference>
<keyword evidence="6" id="KW-1185">Reference proteome</keyword>
<evidence type="ECO:0000259" key="3">
    <source>
        <dbReference type="PROSITE" id="PS50894"/>
    </source>
</evidence>
<gene>
    <name evidence="5" type="ORF">QWZ03_20085</name>
</gene>
<dbReference type="Pfam" id="PF13487">
    <property type="entry name" value="HD_5"/>
    <property type="match status" value="1"/>
</dbReference>
<dbReference type="PANTHER" id="PTHR43395:SF1">
    <property type="entry name" value="CHEMOTAXIS PROTEIN CHEA"/>
    <property type="match status" value="1"/>
</dbReference>
<dbReference type="Pfam" id="PF01627">
    <property type="entry name" value="Hpt"/>
    <property type="match status" value="1"/>
</dbReference>
<reference evidence="5" key="2">
    <citation type="submission" date="2023-06" db="EMBL/GenBank/DDBJ databases">
        <authorList>
            <person name="Lucena T."/>
            <person name="Sun Q."/>
        </authorList>
    </citation>
    <scope>NUCLEOTIDE SEQUENCE</scope>
    <source>
        <strain evidence="5">CECT 7703</strain>
    </source>
</reference>
<dbReference type="Gene3D" id="1.20.120.160">
    <property type="entry name" value="HPT domain"/>
    <property type="match status" value="1"/>
</dbReference>
<proteinExistence type="predicted"/>
<evidence type="ECO:0000313" key="5">
    <source>
        <dbReference type="EMBL" id="MDN3579073.1"/>
    </source>
</evidence>
<dbReference type="Gene3D" id="1.10.3210.10">
    <property type="entry name" value="Hypothetical protein af1432"/>
    <property type="match status" value="1"/>
</dbReference>
<protein>
    <submittedName>
        <fullName evidence="5">Hpt domain-containing protein</fullName>
    </submittedName>
</protein>
<name>A0ABT8BC34_9NEIS</name>
<dbReference type="PROSITE" id="PS50894">
    <property type="entry name" value="HPT"/>
    <property type="match status" value="1"/>
</dbReference>
<dbReference type="PROSITE" id="PS51832">
    <property type="entry name" value="HD_GYP"/>
    <property type="match status" value="1"/>
</dbReference>
<dbReference type="InterPro" id="IPR008207">
    <property type="entry name" value="Sig_transdc_His_kin_Hpt_dom"/>
</dbReference>
<dbReference type="InterPro" id="IPR037522">
    <property type="entry name" value="HD_GYP_dom"/>
</dbReference>
<dbReference type="SUPFAM" id="SSF47226">
    <property type="entry name" value="Histidine-containing phosphotransfer domain, HPT domain"/>
    <property type="match status" value="1"/>
</dbReference>
<dbReference type="EMBL" id="JAUFPU010000019">
    <property type="protein sequence ID" value="MDN3579073.1"/>
    <property type="molecule type" value="Genomic_DNA"/>
</dbReference>
<evidence type="ECO:0000256" key="2">
    <source>
        <dbReference type="PROSITE-ProRule" id="PRU00110"/>
    </source>
</evidence>
<evidence type="ECO:0000256" key="1">
    <source>
        <dbReference type="ARBA" id="ARBA00023012"/>
    </source>
</evidence>
<reference evidence="5" key="1">
    <citation type="journal article" date="2014" name="Int. J. Syst. Evol. Microbiol.">
        <title>Complete genome of a new Firmicutes species belonging to the dominant human colonic microbiota ('Ruminococcus bicirculans') reveals two chromosomes and a selective capacity to utilize plant glucans.</title>
        <authorList>
            <consortium name="NISC Comparative Sequencing Program"/>
            <person name="Wegmann U."/>
            <person name="Louis P."/>
            <person name="Goesmann A."/>
            <person name="Henrissat B."/>
            <person name="Duncan S.H."/>
            <person name="Flint H.J."/>
        </authorList>
    </citation>
    <scope>NUCLEOTIDE SEQUENCE</scope>
    <source>
        <strain evidence="5">CECT 7703</strain>
    </source>
</reference>
<accession>A0ABT8BC34</accession>
<keyword evidence="1" id="KW-0902">Two-component regulatory system</keyword>
<evidence type="ECO:0000259" key="4">
    <source>
        <dbReference type="PROSITE" id="PS51832"/>
    </source>
</evidence>
<feature type="modified residue" description="Phosphohistidine" evidence="2">
    <location>
        <position position="50"/>
    </location>
</feature>
<dbReference type="RefSeq" id="WP_290334395.1">
    <property type="nucleotide sequence ID" value="NZ_JAUFPU010000019.1"/>
</dbReference>
<keyword evidence="2" id="KW-0597">Phosphoprotein</keyword>
<dbReference type="InterPro" id="IPR051315">
    <property type="entry name" value="Bact_Chemotaxis_CheA"/>
</dbReference>
<dbReference type="InterPro" id="IPR036641">
    <property type="entry name" value="HPT_dom_sf"/>
</dbReference>
<dbReference type="SUPFAM" id="SSF109604">
    <property type="entry name" value="HD-domain/PDEase-like"/>
    <property type="match status" value="1"/>
</dbReference>